<evidence type="ECO:0000313" key="3">
    <source>
        <dbReference type="EMBL" id="KAA1261034.1"/>
    </source>
</evidence>
<dbReference type="AlphaFoldDB" id="A0A5B1CP13"/>
<dbReference type="EC" id="1.1.1.269" evidence="3"/>
<protein>
    <submittedName>
        <fullName evidence="3">2-(S)-hydroxypropyl-CoM dehydrogenase</fullName>
        <ecNumber evidence="3">1.1.1.269</ecNumber>
    </submittedName>
</protein>
<dbReference type="PRINTS" id="PR00081">
    <property type="entry name" value="GDHRDH"/>
</dbReference>
<keyword evidence="4" id="KW-1185">Reference proteome</keyword>
<comment type="similarity">
    <text evidence="1">Belongs to the short-chain dehydrogenases/reductases (SDR) family.</text>
</comment>
<dbReference type="SUPFAM" id="SSF51735">
    <property type="entry name" value="NAD(P)-binding Rossmann-fold domains"/>
    <property type="match status" value="1"/>
</dbReference>
<accession>A0A5B1CP13</accession>
<dbReference type="GO" id="GO:0050575">
    <property type="term" value="F:2-(S)-hydroxypropyl-CoM dehydrogenase activity"/>
    <property type="evidence" value="ECO:0007669"/>
    <property type="project" value="UniProtKB-EC"/>
</dbReference>
<name>A0A5B1CP13_9BACT</name>
<dbReference type="Gene3D" id="3.40.50.720">
    <property type="entry name" value="NAD(P)-binding Rossmann-like Domain"/>
    <property type="match status" value="1"/>
</dbReference>
<dbReference type="InterPro" id="IPR051122">
    <property type="entry name" value="SDR_DHRS6-like"/>
</dbReference>
<evidence type="ECO:0000313" key="4">
    <source>
        <dbReference type="Proteomes" id="UP000322699"/>
    </source>
</evidence>
<evidence type="ECO:0000256" key="1">
    <source>
        <dbReference type="ARBA" id="ARBA00006484"/>
    </source>
</evidence>
<proteinExistence type="inferred from homology"/>
<dbReference type="PANTHER" id="PTHR43477">
    <property type="entry name" value="DIHYDROANTICAPSIN 7-DEHYDROGENASE"/>
    <property type="match status" value="1"/>
</dbReference>
<comment type="caution">
    <text evidence="3">The sequence shown here is derived from an EMBL/GenBank/DDBJ whole genome shotgun (WGS) entry which is preliminary data.</text>
</comment>
<gene>
    <name evidence="3" type="primary">xecE</name>
    <name evidence="3" type="ORF">LF1_35770</name>
</gene>
<dbReference type="OrthoDB" id="9803333at2"/>
<dbReference type="RefSeq" id="WP_068258213.1">
    <property type="nucleotide sequence ID" value="NZ_LWSK01000003.1"/>
</dbReference>
<keyword evidence="2 3" id="KW-0560">Oxidoreductase</keyword>
<dbReference type="CDD" id="cd05233">
    <property type="entry name" value="SDR_c"/>
    <property type="match status" value="1"/>
</dbReference>
<dbReference type="InterPro" id="IPR002347">
    <property type="entry name" value="SDR_fam"/>
</dbReference>
<evidence type="ECO:0000256" key="2">
    <source>
        <dbReference type="ARBA" id="ARBA00023002"/>
    </source>
</evidence>
<dbReference type="Proteomes" id="UP000322699">
    <property type="component" value="Unassembled WGS sequence"/>
</dbReference>
<dbReference type="InterPro" id="IPR036291">
    <property type="entry name" value="NAD(P)-bd_dom_sf"/>
</dbReference>
<dbReference type="EMBL" id="VRLW01000001">
    <property type="protein sequence ID" value="KAA1261034.1"/>
    <property type="molecule type" value="Genomic_DNA"/>
</dbReference>
<sequence>MTQKNYVVVGGSHGIGFGLVGRLLARDAHVTVLSRTSENLAIDGVTHVPFDVTADEIAADQLPSVIDGLAYCPGSINLGPLRGLKAESMLADFQLNVVGAVKCVQASLAAMKAAERSSIVTFSTVAVGQGLPMHASVAAAKGALEGLSRSLAAELAPKIRVNCIAPSLTDTPLASKLLSSDDKKAAMGKRHPLGRIGTVDDIAAMAEFLMTDLSTWMTGQVLAVDGGMSSLRV</sequence>
<reference evidence="3 4" key="1">
    <citation type="submission" date="2019-08" db="EMBL/GenBank/DDBJ databases">
        <title>Deep-cultivation of Planctomycetes and their phenomic and genomic characterization uncovers novel biology.</title>
        <authorList>
            <person name="Wiegand S."/>
            <person name="Jogler M."/>
            <person name="Boedeker C."/>
            <person name="Pinto D."/>
            <person name="Vollmers J."/>
            <person name="Rivas-Marin E."/>
            <person name="Kohn T."/>
            <person name="Peeters S.H."/>
            <person name="Heuer A."/>
            <person name="Rast P."/>
            <person name="Oberbeckmann S."/>
            <person name="Bunk B."/>
            <person name="Jeske O."/>
            <person name="Meyerdierks A."/>
            <person name="Storesund J.E."/>
            <person name="Kallscheuer N."/>
            <person name="Luecker S."/>
            <person name="Lage O.M."/>
            <person name="Pohl T."/>
            <person name="Merkel B.J."/>
            <person name="Hornburger P."/>
            <person name="Mueller R.-W."/>
            <person name="Bruemmer F."/>
            <person name="Labrenz M."/>
            <person name="Spormann A.M."/>
            <person name="Op Den Camp H."/>
            <person name="Overmann J."/>
            <person name="Amann R."/>
            <person name="Jetten M.S.M."/>
            <person name="Mascher T."/>
            <person name="Medema M.H."/>
            <person name="Devos D.P."/>
            <person name="Kaster A.-K."/>
            <person name="Ovreas L."/>
            <person name="Rohde M."/>
            <person name="Galperin M.Y."/>
            <person name="Jogler C."/>
        </authorList>
    </citation>
    <scope>NUCLEOTIDE SEQUENCE [LARGE SCALE GENOMIC DNA]</scope>
    <source>
        <strain evidence="3 4">LF1</strain>
    </source>
</reference>
<dbReference type="PANTHER" id="PTHR43477:SF1">
    <property type="entry name" value="DIHYDROANTICAPSIN 7-DEHYDROGENASE"/>
    <property type="match status" value="1"/>
</dbReference>
<dbReference type="Pfam" id="PF13561">
    <property type="entry name" value="adh_short_C2"/>
    <property type="match status" value="1"/>
</dbReference>
<organism evidence="3 4">
    <name type="scientific">Rubripirellula obstinata</name>
    <dbReference type="NCBI Taxonomy" id="406547"/>
    <lineage>
        <taxon>Bacteria</taxon>
        <taxon>Pseudomonadati</taxon>
        <taxon>Planctomycetota</taxon>
        <taxon>Planctomycetia</taxon>
        <taxon>Pirellulales</taxon>
        <taxon>Pirellulaceae</taxon>
        <taxon>Rubripirellula</taxon>
    </lineage>
</organism>